<evidence type="ECO:0000256" key="1">
    <source>
        <dbReference type="ARBA" id="ARBA00004067"/>
    </source>
</evidence>
<dbReference type="GO" id="GO:0005829">
    <property type="term" value="C:cytosol"/>
    <property type="evidence" value="ECO:0007669"/>
    <property type="project" value="TreeGrafter"/>
</dbReference>
<dbReference type="PROSITE" id="PS50172">
    <property type="entry name" value="BRCT"/>
    <property type="match status" value="1"/>
</dbReference>
<feature type="binding site" evidence="14">
    <location>
        <position position="410"/>
    </location>
    <ligand>
        <name>Zn(2+)</name>
        <dbReference type="ChEBI" id="CHEBI:29105"/>
    </ligand>
</feature>
<dbReference type="InterPro" id="IPR010994">
    <property type="entry name" value="RuvA_2-like"/>
</dbReference>
<dbReference type="OrthoDB" id="9759736at2"/>
<dbReference type="InterPro" id="IPR036420">
    <property type="entry name" value="BRCT_dom_sf"/>
</dbReference>
<dbReference type="InterPro" id="IPR033136">
    <property type="entry name" value="DNA_ligase_CS"/>
</dbReference>
<keyword evidence="9 14" id="KW-0460">Magnesium</keyword>
<dbReference type="SMART" id="SM00278">
    <property type="entry name" value="HhH1"/>
    <property type="match status" value="3"/>
</dbReference>
<feature type="binding site" evidence="14">
    <location>
        <begin position="33"/>
        <end position="37"/>
    </location>
    <ligand>
        <name>NAD(+)</name>
        <dbReference type="ChEBI" id="CHEBI:57540"/>
    </ligand>
</feature>
<feature type="binding site" evidence="14">
    <location>
        <position position="175"/>
    </location>
    <ligand>
        <name>NAD(+)</name>
        <dbReference type="ChEBI" id="CHEBI:57540"/>
    </ligand>
</feature>
<protein>
    <recommendedName>
        <fullName evidence="3 14">DNA ligase</fullName>
        <ecNumber evidence="2 14">6.5.1.2</ecNumber>
    </recommendedName>
    <alternativeName>
        <fullName evidence="14">Polydeoxyribonucleotide synthase [NAD(+)]</fullName>
    </alternativeName>
</protein>
<evidence type="ECO:0000256" key="6">
    <source>
        <dbReference type="ARBA" id="ARBA00022723"/>
    </source>
</evidence>
<dbReference type="Pfam" id="PF00533">
    <property type="entry name" value="BRCT"/>
    <property type="match status" value="1"/>
</dbReference>
<evidence type="ECO:0000256" key="15">
    <source>
        <dbReference type="RuleBase" id="RU000618"/>
    </source>
</evidence>
<dbReference type="Proteomes" id="UP000054859">
    <property type="component" value="Unassembled WGS sequence"/>
</dbReference>
<dbReference type="HAMAP" id="MF_01588">
    <property type="entry name" value="DNA_ligase_A"/>
    <property type="match status" value="1"/>
</dbReference>
<dbReference type="SUPFAM" id="SSF50249">
    <property type="entry name" value="Nucleic acid-binding proteins"/>
    <property type="match status" value="1"/>
</dbReference>
<dbReference type="Pfam" id="PF03120">
    <property type="entry name" value="OB_DNA_ligase"/>
    <property type="match status" value="1"/>
</dbReference>
<dbReference type="Pfam" id="PF03119">
    <property type="entry name" value="DNA_ligase_ZBD"/>
    <property type="match status" value="1"/>
</dbReference>
<dbReference type="Pfam" id="PF01653">
    <property type="entry name" value="DNA_ligase_aden"/>
    <property type="match status" value="1"/>
</dbReference>
<dbReference type="PANTHER" id="PTHR23389">
    <property type="entry name" value="CHROMOSOME TRANSMISSION FIDELITY FACTOR 18"/>
    <property type="match status" value="1"/>
</dbReference>
<dbReference type="InterPro" id="IPR013840">
    <property type="entry name" value="DNAligase_N"/>
</dbReference>
<evidence type="ECO:0000256" key="4">
    <source>
        <dbReference type="ARBA" id="ARBA00022598"/>
    </source>
</evidence>
<dbReference type="InterPro" id="IPR003583">
    <property type="entry name" value="Hlx-hairpin-Hlx_DNA-bd_motif"/>
</dbReference>
<dbReference type="Gene3D" id="1.10.287.610">
    <property type="entry name" value="Helix hairpin bin"/>
    <property type="match status" value="1"/>
</dbReference>
<evidence type="ECO:0000313" key="17">
    <source>
        <dbReference type="EMBL" id="KTC65998.1"/>
    </source>
</evidence>
<dbReference type="GO" id="GO:0003677">
    <property type="term" value="F:DNA binding"/>
    <property type="evidence" value="ECO:0007669"/>
    <property type="project" value="InterPro"/>
</dbReference>
<evidence type="ECO:0000256" key="14">
    <source>
        <dbReference type="HAMAP-Rule" id="MF_01588"/>
    </source>
</evidence>
<evidence type="ECO:0000256" key="5">
    <source>
        <dbReference type="ARBA" id="ARBA00022705"/>
    </source>
</evidence>
<dbReference type="CDD" id="cd00114">
    <property type="entry name" value="LIGANc"/>
    <property type="match status" value="1"/>
</dbReference>
<organism evidence="17 19">
    <name type="scientific">Legionella adelaidensis</name>
    <dbReference type="NCBI Taxonomy" id="45056"/>
    <lineage>
        <taxon>Bacteria</taxon>
        <taxon>Pseudomonadati</taxon>
        <taxon>Pseudomonadota</taxon>
        <taxon>Gammaproteobacteria</taxon>
        <taxon>Legionellales</taxon>
        <taxon>Legionellaceae</taxon>
        <taxon>Legionella</taxon>
    </lineage>
</organism>
<keyword evidence="14" id="KW-0464">Manganese</keyword>
<keyword evidence="19" id="KW-1185">Reference proteome</keyword>
<gene>
    <name evidence="14 18" type="primary">ligA</name>
    <name evidence="17" type="ORF">Lade_0656</name>
    <name evidence="18" type="ORF">NCTC12735_01972</name>
</gene>
<evidence type="ECO:0000256" key="8">
    <source>
        <dbReference type="ARBA" id="ARBA00022833"/>
    </source>
</evidence>
<dbReference type="Pfam" id="PF12826">
    <property type="entry name" value="HHH_2"/>
    <property type="match status" value="1"/>
</dbReference>
<dbReference type="SMART" id="SM00532">
    <property type="entry name" value="LIGANc"/>
    <property type="match status" value="1"/>
</dbReference>
<dbReference type="Gene3D" id="1.10.150.20">
    <property type="entry name" value="5' to 3' exonuclease, C-terminal subdomain"/>
    <property type="match status" value="2"/>
</dbReference>
<comment type="catalytic activity">
    <reaction evidence="12 14 15">
        <text>NAD(+) + (deoxyribonucleotide)n-3'-hydroxyl + 5'-phospho-(deoxyribonucleotide)m = (deoxyribonucleotide)n+m + AMP + beta-nicotinamide D-nucleotide.</text>
        <dbReference type="EC" id="6.5.1.2"/>
    </reaction>
</comment>
<dbReference type="PATRIC" id="fig|45056.6.peg.678"/>
<dbReference type="Gene3D" id="3.40.50.10190">
    <property type="entry name" value="BRCT domain"/>
    <property type="match status" value="1"/>
</dbReference>
<feature type="binding site" evidence="14">
    <location>
        <position position="138"/>
    </location>
    <ligand>
        <name>NAD(+)</name>
        <dbReference type="ChEBI" id="CHEBI:57540"/>
    </ligand>
</feature>
<dbReference type="SUPFAM" id="SSF47781">
    <property type="entry name" value="RuvA domain 2-like"/>
    <property type="match status" value="1"/>
</dbReference>
<dbReference type="InterPro" id="IPR004150">
    <property type="entry name" value="NAD_DNA_ligase_OB"/>
</dbReference>
<dbReference type="FunFam" id="2.40.50.140:FF:000012">
    <property type="entry name" value="DNA ligase"/>
    <property type="match status" value="1"/>
</dbReference>
<evidence type="ECO:0000256" key="10">
    <source>
        <dbReference type="ARBA" id="ARBA00023027"/>
    </source>
</evidence>
<dbReference type="GO" id="GO:0006260">
    <property type="term" value="P:DNA replication"/>
    <property type="evidence" value="ECO:0007669"/>
    <property type="project" value="UniProtKB-KW"/>
</dbReference>
<dbReference type="SUPFAM" id="SSF52113">
    <property type="entry name" value="BRCT domain"/>
    <property type="match status" value="1"/>
</dbReference>
<feature type="binding site" evidence="14">
    <location>
        <begin position="82"/>
        <end position="83"/>
    </location>
    <ligand>
        <name>NAD(+)</name>
        <dbReference type="ChEBI" id="CHEBI:57540"/>
    </ligand>
</feature>
<evidence type="ECO:0000256" key="13">
    <source>
        <dbReference type="ARBA" id="ARBA00060881"/>
    </source>
</evidence>
<feature type="binding site" evidence="14">
    <location>
        <position position="115"/>
    </location>
    <ligand>
        <name>NAD(+)</name>
        <dbReference type="ChEBI" id="CHEBI:57540"/>
    </ligand>
</feature>
<dbReference type="EC" id="6.5.1.2" evidence="2 14"/>
<keyword evidence="7 14" id="KW-0227">DNA damage</keyword>
<comment type="function">
    <text evidence="1 14">DNA ligase that catalyzes the formation of phosphodiester linkages between 5'-phosphoryl and 3'-hydroxyl groups in double-stranded DNA using NAD as a coenzyme and as the energy source for the reaction. It is essential for DNA replication and repair of damaged DNA.</text>
</comment>
<keyword evidence="10 14" id="KW-0520">NAD</keyword>
<comment type="cofactor">
    <cofactor evidence="14">
        <name>Mg(2+)</name>
        <dbReference type="ChEBI" id="CHEBI:18420"/>
    </cofactor>
    <cofactor evidence="14">
        <name>Mn(2+)</name>
        <dbReference type="ChEBI" id="CHEBI:29035"/>
    </cofactor>
</comment>
<feature type="binding site" evidence="14">
    <location>
        <position position="434"/>
    </location>
    <ligand>
        <name>Zn(2+)</name>
        <dbReference type="ChEBI" id="CHEBI:29105"/>
    </ligand>
</feature>
<keyword evidence="18" id="KW-0614">Plasmid</keyword>
<dbReference type="RefSeq" id="WP_058461714.1">
    <property type="nucleotide sequence ID" value="NZ_CAAAHS010000007.1"/>
</dbReference>
<dbReference type="FunFam" id="3.30.470.30:FF:000001">
    <property type="entry name" value="DNA ligase"/>
    <property type="match status" value="1"/>
</dbReference>
<evidence type="ECO:0000256" key="12">
    <source>
        <dbReference type="ARBA" id="ARBA00034005"/>
    </source>
</evidence>
<dbReference type="SMART" id="SM00292">
    <property type="entry name" value="BRCT"/>
    <property type="match status" value="1"/>
</dbReference>
<reference evidence="17 19" key="1">
    <citation type="submission" date="2015-11" db="EMBL/GenBank/DDBJ databases">
        <title>Identification of large and diverse effector repertoires of 38 Legionella species.</title>
        <authorList>
            <person name="Burstein D."/>
            <person name="Amaro F."/>
            <person name="Zusman T."/>
            <person name="Lifshitz Z."/>
            <person name="Cohen O."/>
            <person name="Gilbert J.A."/>
            <person name="Pupko T."/>
            <person name="Shuman H.A."/>
            <person name="Segal G."/>
        </authorList>
    </citation>
    <scope>NUCLEOTIDE SEQUENCE [LARGE SCALE GENOMIC DNA]</scope>
    <source>
        <strain evidence="17 19">1762-AUS-E</strain>
    </source>
</reference>
<geneLocation type="plasmid" evidence="18 20">
    <name>29</name>
</geneLocation>
<dbReference type="InterPro" id="IPR004149">
    <property type="entry name" value="Znf_DNAligase_C4"/>
</dbReference>
<dbReference type="InterPro" id="IPR012340">
    <property type="entry name" value="NA-bd_OB-fold"/>
</dbReference>
<keyword evidence="5 14" id="KW-0235">DNA replication</keyword>
<proteinExistence type="inferred from homology"/>
<evidence type="ECO:0000256" key="3">
    <source>
        <dbReference type="ARBA" id="ARBA00013308"/>
    </source>
</evidence>
<dbReference type="Pfam" id="PF14520">
    <property type="entry name" value="HHH_5"/>
    <property type="match status" value="1"/>
</dbReference>
<keyword evidence="6 14" id="KW-0479">Metal-binding</keyword>
<comment type="caution">
    <text evidence="14">Lacks conserved residue(s) required for the propagation of feature annotation.</text>
</comment>
<dbReference type="FunFam" id="1.10.150.20:FF:000007">
    <property type="entry name" value="DNA ligase"/>
    <property type="match status" value="1"/>
</dbReference>
<dbReference type="CDD" id="cd17748">
    <property type="entry name" value="BRCT_DNA_ligase_like"/>
    <property type="match status" value="1"/>
</dbReference>
<feature type="binding site" evidence="14">
    <location>
        <position position="413"/>
    </location>
    <ligand>
        <name>Zn(2+)</name>
        <dbReference type="ChEBI" id="CHEBI:29105"/>
    </ligand>
</feature>
<dbReference type="Gene3D" id="6.20.10.30">
    <property type="match status" value="1"/>
</dbReference>
<dbReference type="PIRSF" id="PIRSF001604">
    <property type="entry name" value="LigA"/>
    <property type="match status" value="1"/>
</dbReference>
<evidence type="ECO:0000256" key="11">
    <source>
        <dbReference type="ARBA" id="ARBA00023204"/>
    </source>
</evidence>
<name>A0A0W0R4Q1_9GAMM</name>
<dbReference type="Gene3D" id="2.40.50.140">
    <property type="entry name" value="Nucleic acid-binding proteins"/>
    <property type="match status" value="1"/>
</dbReference>
<dbReference type="InterPro" id="IPR041663">
    <property type="entry name" value="DisA/LigA_HHH"/>
</dbReference>
<dbReference type="PROSITE" id="PS01055">
    <property type="entry name" value="DNA_LIGASE_N1"/>
    <property type="match status" value="1"/>
</dbReference>
<dbReference type="InterPro" id="IPR018239">
    <property type="entry name" value="DNA_ligase_AS"/>
</dbReference>
<dbReference type="GO" id="GO:0006281">
    <property type="term" value="P:DNA repair"/>
    <property type="evidence" value="ECO:0007669"/>
    <property type="project" value="UniProtKB-KW"/>
</dbReference>
<evidence type="ECO:0000313" key="20">
    <source>
        <dbReference type="Proteomes" id="UP000281170"/>
    </source>
</evidence>
<dbReference type="Gene3D" id="3.30.470.30">
    <property type="entry name" value="DNA ligase/mRNA capping enzyme"/>
    <property type="match status" value="1"/>
</dbReference>
<evidence type="ECO:0000256" key="9">
    <source>
        <dbReference type="ARBA" id="ARBA00022842"/>
    </source>
</evidence>
<dbReference type="EMBL" id="LNKA01000001">
    <property type="protein sequence ID" value="KTC65998.1"/>
    <property type="molecule type" value="Genomic_DNA"/>
</dbReference>
<dbReference type="NCBIfam" id="NF005932">
    <property type="entry name" value="PRK07956.1"/>
    <property type="match status" value="1"/>
</dbReference>
<dbReference type="STRING" id="45056.Lade_0656"/>
<evidence type="ECO:0000256" key="2">
    <source>
        <dbReference type="ARBA" id="ARBA00012722"/>
    </source>
</evidence>
<dbReference type="Proteomes" id="UP000281170">
    <property type="component" value="Plasmid 29"/>
</dbReference>
<evidence type="ECO:0000256" key="7">
    <source>
        <dbReference type="ARBA" id="ARBA00022763"/>
    </source>
</evidence>
<evidence type="ECO:0000313" key="19">
    <source>
        <dbReference type="Proteomes" id="UP000054859"/>
    </source>
</evidence>
<keyword evidence="11 14" id="KW-0234">DNA repair</keyword>
<dbReference type="FunFam" id="1.10.150.20:FF:000006">
    <property type="entry name" value="DNA ligase"/>
    <property type="match status" value="1"/>
</dbReference>
<feature type="binding site" evidence="14">
    <location>
        <position position="316"/>
    </location>
    <ligand>
        <name>NAD(+)</name>
        <dbReference type="ChEBI" id="CHEBI:57540"/>
    </ligand>
</feature>
<dbReference type="InterPro" id="IPR001357">
    <property type="entry name" value="BRCT_dom"/>
</dbReference>
<dbReference type="EMBL" id="LR134438">
    <property type="protein sequence ID" value="VEH86322.1"/>
    <property type="molecule type" value="Genomic_DNA"/>
</dbReference>
<evidence type="ECO:0000313" key="18">
    <source>
        <dbReference type="EMBL" id="VEH86322.1"/>
    </source>
</evidence>
<keyword evidence="8 14" id="KW-0862">Zinc</keyword>
<dbReference type="FunFam" id="1.10.287.610:FF:000002">
    <property type="entry name" value="DNA ligase"/>
    <property type="match status" value="1"/>
</dbReference>
<dbReference type="GO" id="GO:0003911">
    <property type="term" value="F:DNA ligase (NAD+) activity"/>
    <property type="evidence" value="ECO:0007669"/>
    <property type="project" value="UniProtKB-UniRule"/>
</dbReference>
<dbReference type="InterPro" id="IPR001679">
    <property type="entry name" value="DNA_ligase"/>
</dbReference>
<reference evidence="18 20" key="2">
    <citation type="submission" date="2018-12" db="EMBL/GenBank/DDBJ databases">
        <authorList>
            <consortium name="Pathogen Informatics"/>
        </authorList>
    </citation>
    <scope>NUCLEOTIDE SEQUENCE [LARGE SCALE GENOMIC DNA]</scope>
    <source>
        <strain evidence="18 20">NCTC12735</strain>
        <plasmid evidence="20">29</plasmid>
    </source>
</reference>
<dbReference type="AlphaFoldDB" id="A0A0W0R4Q1"/>
<feature type="active site" description="N6-AMP-lysine intermediate" evidence="14">
    <location>
        <position position="117"/>
    </location>
</feature>
<accession>A0A0W0R4Q1</accession>
<sequence length="671" mass="74375">MAEDISNKLKELKDKIRLYDYHYYVKDEPLVPDIEYDRCFMQLRELEEQYPELISPDSPTQRVGIAPVASLEPIAHHQPMLSLGNVFTESELKAFLKRVADKLALQEEELVFVGEPKLDGLAVNLTYEQGNLISAATRGDGAVGENITSNIKTIEAVPLTLLGESIPPFIEIRGEVYIPKKEFELFNEKARQLGERTFANPRNAAAGSLRQLNPAITAQRPLAIYFYGIGECRGMKLPATHWGQLKLLRNFGFRVSSEAQIVKGFNGCMEFYLSILAKRESLPFEIDGVVYKLNNIAQQKELGFVSRAPRFACAHKFPASEEMTVLLDVDFQVGRTGALTPVARLNPVSVSGVTVCNATLHNIDEIIRKDIRIGDTVVVRRAGDVIPEVVSVVMEKRPSITQTIHLPSHCPVCGAQVEREEGEAISRCTGGLFCKAQLKRSIWHFASRRAMDIDGLGGVLIDQLVDLNLINDVADLYSLSLEQLASLPRMGKKSAENLINALEKSKETTFARFLYALGIREIGESSAHLLATHFPTLETLQNASVEELMNIKDIGPVAAEHVVFFFAEEHNLHVIDKLLNAGIHWPEKMKLALDHAHPFFGKILVLTGGLSSMSRDEAKERLIHLGAKVSGSVSSKTDFVVAGVDPGSKYDKARELGVVILDEQQFLELLG</sequence>
<dbReference type="KEGG" id="ladl:NCTC12735_01972"/>
<evidence type="ECO:0000259" key="16">
    <source>
        <dbReference type="PROSITE" id="PS50172"/>
    </source>
</evidence>
<dbReference type="SUPFAM" id="SSF56091">
    <property type="entry name" value="DNA ligase/mRNA capping enzyme, catalytic domain"/>
    <property type="match status" value="1"/>
</dbReference>
<dbReference type="PROSITE" id="PS01056">
    <property type="entry name" value="DNA_LIGASE_N2"/>
    <property type="match status" value="1"/>
</dbReference>
<dbReference type="InterPro" id="IPR013839">
    <property type="entry name" value="DNAligase_adenylation"/>
</dbReference>
<feature type="binding site" evidence="14">
    <location>
        <position position="292"/>
    </location>
    <ligand>
        <name>NAD(+)</name>
        <dbReference type="ChEBI" id="CHEBI:57540"/>
    </ligand>
</feature>
<dbReference type="NCBIfam" id="TIGR00575">
    <property type="entry name" value="dnlj"/>
    <property type="match status" value="1"/>
</dbReference>
<comment type="similarity">
    <text evidence="13 14">Belongs to the NAD-dependent DNA ligase family. LigA subfamily.</text>
</comment>
<feature type="domain" description="BRCT" evidence="16">
    <location>
        <begin position="594"/>
        <end position="671"/>
    </location>
</feature>
<dbReference type="GO" id="GO:0046872">
    <property type="term" value="F:metal ion binding"/>
    <property type="evidence" value="ECO:0007669"/>
    <property type="project" value="UniProtKB-KW"/>
</dbReference>
<dbReference type="PANTHER" id="PTHR23389:SF9">
    <property type="entry name" value="DNA LIGASE"/>
    <property type="match status" value="1"/>
</dbReference>
<keyword evidence="4 14" id="KW-0436">Ligase</keyword>